<evidence type="ECO:0000313" key="2">
    <source>
        <dbReference type="Proteomes" id="UP000728032"/>
    </source>
</evidence>
<dbReference type="EMBL" id="CAJPVJ010002890">
    <property type="protein sequence ID" value="CAG2166928.1"/>
    <property type="molecule type" value="Genomic_DNA"/>
</dbReference>
<accession>A0A7R9LTT3</accession>
<gene>
    <name evidence="1" type="ORF">ONB1V03_LOCUS6443</name>
</gene>
<name>A0A7R9LTT3_9ACAR</name>
<dbReference type="Proteomes" id="UP000728032">
    <property type="component" value="Unassembled WGS sequence"/>
</dbReference>
<protein>
    <submittedName>
        <fullName evidence="1">Uncharacterized protein</fullName>
    </submittedName>
</protein>
<keyword evidence="2" id="KW-1185">Reference proteome</keyword>
<dbReference type="EMBL" id="OC917715">
    <property type="protein sequence ID" value="CAD7647819.1"/>
    <property type="molecule type" value="Genomic_DNA"/>
</dbReference>
<reference evidence="1" key="1">
    <citation type="submission" date="2020-11" db="EMBL/GenBank/DDBJ databases">
        <authorList>
            <person name="Tran Van P."/>
        </authorList>
    </citation>
    <scope>NUCLEOTIDE SEQUENCE</scope>
</reference>
<proteinExistence type="predicted"/>
<organism evidence="1">
    <name type="scientific">Oppiella nova</name>
    <dbReference type="NCBI Taxonomy" id="334625"/>
    <lineage>
        <taxon>Eukaryota</taxon>
        <taxon>Metazoa</taxon>
        <taxon>Ecdysozoa</taxon>
        <taxon>Arthropoda</taxon>
        <taxon>Chelicerata</taxon>
        <taxon>Arachnida</taxon>
        <taxon>Acari</taxon>
        <taxon>Acariformes</taxon>
        <taxon>Sarcoptiformes</taxon>
        <taxon>Oribatida</taxon>
        <taxon>Brachypylina</taxon>
        <taxon>Oppioidea</taxon>
        <taxon>Oppiidae</taxon>
        <taxon>Oppiella</taxon>
    </lineage>
</organism>
<dbReference type="AlphaFoldDB" id="A0A7R9LTT3"/>
<evidence type="ECO:0000313" key="1">
    <source>
        <dbReference type="EMBL" id="CAD7647819.1"/>
    </source>
</evidence>
<sequence length="224" mass="24907">MAVILDITQPIPWTHSRSHIERPTQDSVGKALPIHPTVNVVRDGLQTHNHDIQRSLLKRIEYPLYREALARSHRRSDLYLKQFNPMNTIRGVTKTVIQSIDALVNTEDDPPLAVLRQNLVDAIEEDIAISEDSYPLAIVLQFRRVFAESVKSLELLLGDTKATQGEGVHPMVSDLLSIVTKFMREGSTKIKFTPMSSPSSVVVIGVEVESHGTGESVVTNPLSL</sequence>